<dbReference type="InterPro" id="IPR022312">
    <property type="entry name" value="DNA_pol_X"/>
</dbReference>
<keyword evidence="8 9" id="KW-0539">Nucleus</keyword>
<keyword evidence="7 9" id="KW-0460">Magnesium</keyword>
<dbReference type="Pfam" id="PF00533">
    <property type="entry name" value="BRCT"/>
    <property type="match status" value="1"/>
</dbReference>
<evidence type="ECO:0000256" key="3">
    <source>
        <dbReference type="ARBA" id="ARBA00008323"/>
    </source>
</evidence>
<proteinExistence type="inferred from homology"/>
<feature type="binding site" evidence="10">
    <location>
        <position position="405"/>
    </location>
    <ligand>
        <name>Mg(2+)</name>
        <dbReference type="ChEBI" id="CHEBI:18420"/>
    </ligand>
</feature>
<dbReference type="Gene3D" id="3.30.210.10">
    <property type="entry name" value="DNA polymerase, thumb domain"/>
    <property type="match status" value="1"/>
</dbReference>
<dbReference type="Pfam" id="PF14792">
    <property type="entry name" value="DNA_pol_B_palm"/>
    <property type="match status" value="1"/>
</dbReference>
<dbReference type="PANTHER" id="PTHR11276:SF21">
    <property type="entry name" value="DNA NUCLEOTIDYLEXOTRANSFERASE"/>
    <property type="match status" value="1"/>
</dbReference>
<dbReference type="InterPro" id="IPR043519">
    <property type="entry name" value="NT_sf"/>
</dbReference>
<dbReference type="FunFam" id="1.10.150.110:FF:000003">
    <property type="entry name" value="DNA polymerase mu"/>
    <property type="match status" value="1"/>
</dbReference>
<dbReference type="InterPro" id="IPR028207">
    <property type="entry name" value="DNA_pol_B_palm_palm"/>
</dbReference>
<dbReference type="InterPro" id="IPR002054">
    <property type="entry name" value="DNA-dir_DNA_pol_X"/>
</dbReference>
<reference evidence="13" key="1">
    <citation type="submission" date="2019-06" db="EMBL/GenBank/DDBJ databases">
        <authorList>
            <consortium name="Wellcome Sanger Institute Data Sharing"/>
        </authorList>
    </citation>
    <scope>NUCLEOTIDE SEQUENCE [LARGE SCALE GENOMIC DNA]</scope>
</reference>
<feature type="domain" description="BRCT" evidence="12">
    <location>
        <begin position="23"/>
        <end position="120"/>
    </location>
</feature>
<dbReference type="SUPFAM" id="SSF81301">
    <property type="entry name" value="Nucleotidyltransferase"/>
    <property type="match status" value="1"/>
</dbReference>
<dbReference type="PRINTS" id="PR00869">
    <property type="entry name" value="DNAPOLX"/>
</dbReference>
<dbReference type="GO" id="GO:0046872">
    <property type="term" value="F:metal ion binding"/>
    <property type="evidence" value="ECO:0007669"/>
    <property type="project" value="UniProtKB-UniRule"/>
</dbReference>
<dbReference type="AlphaFoldDB" id="A0A673C546"/>
<sequence length="480" mass="54936">MFRSILPRARKRSKPAEAGVPRHEEVKFEDIRLYLVERKMGSSRRGFLTQLARSKGFIVEDILSNDVTHVVSEDNQPSPLWTWLRGRGLKDLPRMHVVDISWFTESMRASRPVAVETRHRIQDTFPTAATHVVTVSQYACQRRTTTENKNKIFTDAFEVLVDNYDFNEVTGPSLAFSRAASVLKSLPWTVQSLDTTHNLPCLGEHTKAVMEEILRYGRSFEVEKILADERYQTLKLFTSVFGVGPKTAEKWYRRGLRSFSHVLTDPSIHLNRMQRSGFLHYGDISRAVSKAEARALGNIIDEAAHAITPDAVLALTGGFRRGKEFGHDVDFIVTTPELGKEESLLPIIIDRLKQQGILLFSDYHPSTFDATRPPSRSFEAMDHFAKCFLILAVEDRRGWRAVRVDLVSPPWIVSPLPSGWTGSRQFERDLRRLARLERRMLLDTTPCSTKPRYRFLAAVTEKDIFAHLGLEYIEPWQRNA</sequence>
<keyword evidence="14" id="KW-1185">Reference proteome</keyword>
<name>A0A673C546_9TELE</name>
<evidence type="ECO:0000256" key="10">
    <source>
        <dbReference type="PIRSR" id="PIRSR000817-1"/>
    </source>
</evidence>
<dbReference type="PANTHER" id="PTHR11276">
    <property type="entry name" value="DNA POLYMERASE TYPE-X FAMILY MEMBER"/>
    <property type="match status" value="1"/>
</dbReference>
<comment type="catalytic activity">
    <reaction evidence="9">
        <text>DNA(n) + a 2'-deoxyribonucleoside 5'-triphosphate = DNA(n+1) + diphosphate</text>
        <dbReference type="Rhea" id="RHEA:22508"/>
        <dbReference type="Rhea" id="RHEA-COMP:17339"/>
        <dbReference type="Rhea" id="RHEA-COMP:17340"/>
        <dbReference type="ChEBI" id="CHEBI:33019"/>
        <dbReference type="ChEBI" id="CHEBI:61560"/>
        <dbReference type="ChEBI" id="CHEBI:173112"/>
        <dbReference type="EC" id="2.7.7.7"/>
    </reaction>
</comment>
<evidence type="ECO:0000256" key="11">
    <source>
        <dbReference type="SAM" id="MobiDB-lite"/>
    </source>
</evidence>
<dbReference type="PIRSF" id="PIRSF501176">
    <property type="entry name" value="DNApol_mu"/>
    <property type="match status" value="1"/>
</dbReference>
<dbReference type="InterPro" id="IPR036420">
    <property type="entry name" value="BRCT_dom_sf"/>
</dbReference>
<gene>
    <name evidence="13" type="primary">dntt</name>
</gene>
<keyword evidence="5 9" id="KW-0548">Nucleotidyltransferase</keyword>
<dbReference type="GO" id="GO:0006303">
    <property type="term" value="P:double-strand break repair via nonhomologous end joining"/>
    <property type="evidence" value="ECO:0007669"/>
    <property type="project" value="TreeGrafter"/>
</dbReference>
<comment type="similarity">
    <text evidence="3 9">Belongs to the DNA polymerase type-X family.</text>
</comment>
<evidence type="ECO:0000256" key="8">
    <source>
        <dbReference type="ARBA" id="ARBA00023242"/>
    </source>
</evidence>
<dbReference type="Pfam" id="PF10391">
    <property type="entry name" value="DNA_pol_lambd_f"/>
    <property type="match status" value="1"/>
</dbReference>
<dbReference type="InterPro" id="IPR027421">
    <property type="entry name" value="DNA_pol_lamdba_lyase_dom_sf"/>
</dbReference>
<dbReference type="InterPro" id="IPR019843">
    <property type="entry name" value="DNA_pol-X_BS"/>
</dbReference>
<dbReference type="SMART" id="SM00483">
    <property type="entry name" value="POLXc"/>
    <property type="match status" value="1"/>
</dbReference>
<organism evidence="13 14">
    <name type="scientific">Sphaeramia orbicularis</name>
    <name type="common">orbiculate cardinalfish</name>
    <dbReference type="NCBI Taxonomy" id="375764"/>
    <lineage>
        <taxon>Eukaryota</taxon>
        <taxon>Metazoa</taxon>
        <taxon>Chordata</taxon>
        <taxon>Craniata</taxon>
        <taxon>Vertebrata</taxon>
        <taxon>Euteleostomi</taxon>
        <taxon>Actinopterygii</taxon>
        <taxon>Neopterygii</taxon>
        <taxon>Teleostei</taxon>
        <taxon>Neoteleostei</taxon>
        <taxon>Acanthomorphata</taxon>
        <taxon>Gobiaria</taxon>
        <taxon>Kurtiformes</taxon>
        <taxon>Apogonoidei</taxon>
        <taxon>Apogonidae</taxon>
        <taxon>Apogoninae</taxon>
        <taxon>Sphaeramia</taxon>
    </lineage>
</organism>
<evidence type="ECO:0000256" key="6">
    <source>
        <dbReference type="ARBA" id="ARBA00022723"/>
    </source>
</evidence>
<evidence type="ECO:0000256" key="4">
    <source>
        <dbReference type="ARBA" id="ARBA00022679"/>
    </source>
</evidence>
<reference evidence="13" key="3">
    <citation type="submission" date="2025-09" db="UniProtKB">
        <authorList>
            <consortium name="Ensembl"/>
        </authorList>
    </citation>
    <scope>IDENTIFICATION</scope>
</reference>
<keyword evidence="4 9" id="KW-0808">Transferase</keyword>
<dbReference type="PIRSF" id="PIRSF000817">
    <property type="entry name" value="DNA_NT"/>
    <property type="match status" value="1"/>
</dbReference>
<dbReference type="Gene3D" id="3.40.50.10190">
    <property type="entry name" value="BRCT domain"/>
    <property type="match status" value="1"/>
</dbReference>
<dbReference type="SUPFAM" id="SSF81585">
    <property type="entry name" value="PsbU/PolX domain-like"/>
    <property type="match status" value="1"/>
</dbReference>
<dbReference type="PRINTS" id="PR00871">
    <property type="entry name" value="DNAPOLXTDT"/>
</dbReference>
<dbReference type="FunFam" id="3.40.50.10190:FF:000035">
    <property type="entry name" value="DNA-directed DNA/RNA polymerase mu"/>
    <property type="match status" value="1"/>
</dbReference>
<dbReference type="Pfam" id="PF14791">
    <property type="entry name" value="DNA_pol_B_thumb"/>
    <property type="match status" value="1"/>
</dbReference>
<dbReference type="GO" id="GO:0003912">
    <property type="term" value="F:DNA nucleotidylexotransferase activity"/>
    <property type="evidence" value="ECO:0007669"/>
    <property type="project" value="TreeGrafter"/>
</dbReference>
<dbReference type="GO" id="GO:0003887">
    <property type="term" value="F:DNA-directed DNA polymerase activity"/>
    <property type="evidence" value="ECO:0007669"/>
    <property type="project" value="UniProtKB-UniRule"/>
</dbReference>
<keyword evidence="6 9" id="KW-0479">Metal-binding</keyword>
<evidence type="ECO:0000313" key="14">
    <source>
        <dbReference type="Proteomes" id="UP000472271"/>
    </source>
</evidence>
<dbReference type="Gene3D" id="1.10.150.20">
    <property type="entry name" value="5' to 3' exonuclease, C-terminal subdomain"/>
    <property type="match status" value="1"/>
</dbReference>
<dbReference type="GO" id="GO:0005634">
    <property type="term" value="C:nucleus"/>
    <property type="evidence" value="ECO:0007669"/>
    <property type="project" value="UniProtKB-SubCell"/>
</dbReference>
<dbReference type="CDD" id="cd00141">
    <property type="entry name" value="NT_POLXc"/>
    <property type="match status" value="1"/>
</dbReference>
<dbReference type="Proteomes" id="UP000472271">
    <property type="component" value="Chromosome 15"/>
</dbReference>
<dbReference type="Gene3D" id="3.30.460.10">
    <property type="entry name" value="Beta Polymerase, domain 2"/>
    <property type="match status" value="1"/>
</dbReference>
<dbReference type="PROSITE" id="PS00522">
    <property type="entry name" value="DNA_POLYMERASE_X"/>
    <property type="match status" value="1"/>
</dbReference>
<evidence type="ECO:0000256" key="9">
    <source>
        <dbReference type="PIRNR" id="PIRNR000817"/>
    </source>
</evidence>
<dbReference type="InterPro" id="IPR029398">
    <property type="entry name" value="PolB_thumb"/>
</dbReference>
<dbReference type="Gene3D" id="1.10.150.110">
    <property type="entry name" value="DNA polymerase beta, N-terminal domain-like"/>
    <property type="match status" value="1"/>
</dbReference>
<dbReference type="SMART" id="SM00292">
    <property type="entry name" value="BRCT"/>
    <property type="match status" value="1"/>
</dbReference>
<feature type="region of interest" description="Disordered" evidence="11">
    <location>
        <begin position="1"/>
        <end position="21"/>
    </location>
</feature>
<dbReference type="EC" id="2.7.7.7" evidence="9"/>
<dbReference type="GO" id="GO:0003677">
    <property type="term" value="F:DNA binding"/>
    <property type="evidence" value="ECO:0007669"/>
    <property type="project" value="UniProtKB-UniRule"/>
</dbReference>
<dbReference type="PROSITE" id="PS50172">
    <property type="entry name" value="BRCT"/>
    <property type="match status" value="1"/>
</dbReference>
<dbReference type="SUPFAM" id="SSF47802">
    <property type="entry name" value="DNA polymerase beta, N-terminal domain-like"/>
    <property type="match status" value="1"/>
</dbReference>
<comment type="cofactor">
    <cofactor evidence="1 9 10">
        <name>Mg(2+)</name>
        <dbReference type="ChEBI" id="CHEBI:18420"/>
    </cofactor>
</comment>
<dbReference type="InterPro" id="IPR027249">
    <property type="entry name" value="DNA/RNApol_mu"/>
</dbReference>
<protein>
    <recommendedName>
        <fullName evidence="9">DNA-directed DNA/RNA polymerase mu</fullName>
        <ecNumber evidence="9">2.7.7.7</ecNumber>
    </recommendedName>
</protein>
<reference evidence="13" key="2">
    <citation type="submission" date="2025-08" db="UniProtKB">
        <authorList>
            <consortium name="Ensembl"/>
        </authorList>
    </citation>
    <scope>IDENTIFICATION</scope>
</reference>
<evidence type="ECO:0000256" key="5">
    <source>
        <dbReference type="ARBA" id="ARBA00022695"/>
    </source>
</evidence>
<dbReference type="InterPro" id="IPR037160">
    <property type="entry name" value="DNA_Pol_thumb_sf"/>
</dbReference>
<dbReference type="SUPFAM" id="SSF52113">
    <property type="entry name" value="BRCT domain"/>
    <property type="match status" value="1"/>
</dbReference>
<dbReference type="FunFam" id="1.10.150.20:FF:000010">
    <property type="entry name" value="DNA polymerase lambda"/>
    <property type="match status" value="1"/>
</dbReference>
<dbReference type="InterPro" id="IPR001726">
    <property type="entry name" value="TdT/Mu"/>
</dbReference>
<comment type="function">
    <text evidence="9">Gap-filling polymerase involved in repair of DNA double-strand breaks by non-homologous end joining (NHEJ).</text>
</comment>
<accession>A0A673C546</accession>
<evidence type="ECO:0000259" key="12">
    <source>
        <dbReference type="PROSITE" id="PS50172"/>
    </source>
</evidence>
<feature type="binding site" evidence="10">
    <location>
        <position position="328"/>
    </location>
    <ligand>
        <name>Mg(2+)</name>
        <dbReference type="ChEBI" id="CHEBI:18420"/>
    </ligand>
</feature>
<evidence type="ECO:0000256" key="2">
    <source>
        <dbReference type="ARBA" id="ARBA00004123"/>
    </source>
</evidence>
<dbReference type="Ensembl" id="ENSSORT00005051728.1">
    <property type="protein sequence ID" value="ENSSORP00005050516.1"/>
    <property type="gene ID" value="ENSSORG00005022831.1"/>
</dbReference>
<evidence type="ECO:0000256" key="1">
    <source>
        <dbReference type="ARBA" id="ARBA00001946"/>
    </source>
</evidence>
<evidence type="ECO:0000313" key="13">
    <source>
        <dbReference type="Ensembl" id="ENSSORP00005050516.1"/>
    </source>
</evidence>
<dbReference type="InterPro" id="IPR001357">
    <property type="entry name" value="BRCT_dom"/>
</dbReference>
<feature type="binding site" evidence="10">
    <location>
        <position position="330"/>
    </location>
    <ligand>
        <name>Mg(2+)</name>
        <dbReference type="ChEBI" id="CHEBI:18420"/>
    </ligand>
</feature>
<evidence type="ECO:0000256" key="7">
    <source>
        <dbReference type="ARBA" id="ARBA00022842"/>
    </source>
</evidence>
<dbReference type="InterPro" id="IPR018944">
    <property type="entry name" value="DNA_pol_lambd_fingers_domain"/>
</dbReference>
<comment type="subcellular location">
    <subcellularLocation>
        <location evidence="2 9">Nucleus</location>
    </subcellularLocation>
</comment>